<evidence type="ECO:0000256" key="4">
    <source>
        <dbReference type="ARBA" id="ARBA00022827"/>
    </source>
</evidence>
<evidence type="ECO:0000256" key="5">
    <source>
        <dbReference type="ARBA" id="ARBA00022857"/>
    </source>
</evidence>
<dbReference type="PIRSF" id="PIRSF000332">
    <property type="entry name" value="FMO"/>
    <property type="match status" value="1"/>
</dbReference>
<evidence type="ECO:0000256" key="2">
    <source>
        <dbReference type="ARBA" id="ARBA00009183"/>
    </source>
</evidence>
<sequence>MGYRPSIIFVLGVFINYFYVTDVLAKLTPTSRVCIIGAGYAGLAAARHMKNNGLNFTVFESTSYIGGTWRFDSRTGTDEFGVPLFTNQYKKLRINTPYQTMEFSGFPFPDGTVSFPSGVCFYKYLQAFARHFDLMKDIQLNSQVTWVQWTGEYWNLTYTKSDTKNNVTEQCDFVVVASGEFNNPYIPKFEGQELFKGKVLHSHSYKDAEDYRSKRVLLIGGRATGVDLAVQLSNITSKLVHSNHIFRTFKTFNPPNFPETYINKPDLKHFTPNGAVFEDDTAEDFDIVIYCTGYKYYHPFLNHLSSGITTSESYVFPLYQQIVNINQPTMTFVGVSKEIISKILEVQAEYSAALAAGKFELPPKDEMLRQWVDHVHTLRKEGFRATDVNSIGTNIDKYFATLHKEAGIQMLPPVFNMMISFDIKNILEDLVNFRDYDYNVISDTQYVKKYNPRQEVCPFNT</sequence>
<evidence type="ECO:0000256" key="1">
    <source>
        <dbReference type="ARBA" id="ARBA00001974"/>
    </source>
</evidence>
<organism evidence="10 11">
    <name type="scientific">Arctia plantaginis</name>
    <name type="common">Wood tiger moth</name>
    <name type="synonym">Phalaena plantaginis</name>
    <dbReference type="NCBI Taxonomy" id="874455"/>
    <lineage>
        <taxon>Eukaryota</taxon>
        <taxon>Metazoa</taxon>
        <taxon>Ecdysozoa</taxon>
        <taxon>Arthropoda</taxon>
        <taxon>Hexapoda</taxon>
        <taxon>Insecta</taxon>
        <taxon>Pterygota</taxon>
        <taxon>Neoptera</taxon>
        <taxon>Endopterygota</taxon>
        <taxon>Lepidoptera</taxon>
        <taxon>Glossata</taxon>
        <taxon>Ditrysia</taxon>
        <taxon>Noctuoidea</taxon>
        <taxon>Erebidae</taxon>
        <taxon>Arctiinae</taxon>
        <taxon>Arctia</taxon>
    </lineage>
</organism>
<dbReference type="EC" id="1.-.-.-" evidence="8"/>
<dbReference type="GO" id="GO:0050660">
    <property type="term" value="F:flavin adenine dinucleotide binding"/>
    <property type="evidence" value="ECO:0007669"/>
    <property type="project" value="InterPro"/>
</dbReference>
<comment type="cofactor">
    <cofactor evidence="1 8">
        <name>FAD</name>
        <dbReference type="ChEBI" id="CHEBI:57692"/>
    </cofactor>
</comment>
<dbReference type="GO" id="GO:0004499">
    <property type="term" value="F:N,N-dimethylaniline monooxygenase activity"/>
    <property type="evidence" value="ECO:0007669"/>
    <property type="project" value="InterPro"/>
</dbReference>
<dbReference type="Proteomes" id="UP000494256">
    <property type="component" value="Unassembled WGS sequence"/>
</dbReference>
<feature type="transmembrane region" description="Helical" evidence="9">
    <location>
        <begin position="7"/>
        <end position="25"/>
    </location>
</feature>
<proteinExistence type="inferred from homology"/>
<dbReference type="InterPro" id="IPR050346">
    <property type="entry name" value="FMO-like"/>
</dbReference>
<reference evidence="10 11" key="1">
    <citation type="submission" date="2020-04" db="EMBL/GenBank/DDBJ databases">
        <authorList>
            <person name="Wallbank WR R."/>
            <person name="Pardo Diaz C."/>
            <person name="Kozak K."/>
            <person name="Martin S."/>
            <person name="Jiggins C."/>
            <person name="Moest M."/>
            <person name="Warren A I."/>
            <person name="Byers J.R.P. K."/>
            <person name="Montejo-Kovacevich G."/>
            <person name="Yen C E."/>
        </authorList>
    </citation>
    <scope>NUCLEOTIDE SEQUENCE [LARGE SCALE GENOMIC DNA]</scope>
</reference>
<evidence type="ECO:0000313" key="10">
    <source>
        <dbReference type="EMBL" id="CAB3248997.1"/>
    </source>
</evidence>
<dbReference type="Pfam" id="PF00743">
    <property type="entry name" value="FMO-like"/>
    <property type="match status" value="2"/>
</dbReference>
<evidence type="ECO:0000256" key="8">
    <source>
        <dbReference type="RuleBase" id="RU361177"/>
    </source>
</evidence>
<evidence type="ECO:0000256" key="3">
    <source>
        <dbReference type="ARBA" id="ARBA00022630"/>
    </source>
</evidence>
<dbReference type="SUPFAM" id="SSF51905">
    <property type="entry name" value="FAD/NAD(P)-binding domain"/>
    <property type="match status" value="2"/>
</dbReference>
<dbReference type="OrthoDB" id="541052at2759"/>
<keyword evidence="9" id="KW-0472">Membrane</keyword>
<comment type="caution">
    <text evidence="10">The sequence shown here is derived from an EMBL/GenBank/DDBJ whole genome shotgun (WGS) entry which is preliminary data.</text>
</comment>
<keyword evidence="7 8" id="KW-0503">Monooxygenase</keyword>
<comment type="similarity">
    <text evidence="2 8">Belongs to the FMO family.</text>
</comment>
<evidence type="ECO:0000256" key="7">
    <source>
        <dbReference type="ARBA" id="ARBA00023033"/>
    </source>
</evidence>
<keyword evidence="5" id="KW-0521">NADP</keyword>
<dbReference type="InterPro" id="IPR020946">
    <property type="entry name" value="Flavin_mOase-like"/>
</dbReference>
<dbReference type="InterPro" id="IPR036188">
    <property type="entry name" value="FAD/NAD-bd_sf"/>
</dbReference>
<gene>
    <name evidence="10" type="ORF">APLA_LOCUS12631</name>
</gene>
<dbReference type="AlphaFoldDB" id="A0A8S1AVF2"/>
<dbReference type="FunFam" id="3.50.50.60:FF:000138">
    <property type="entry name" value="Flavin-containing monooxygenase"/>
    <property type="match status" value="1"/>
</dbReference>
<keyword evidence="9" id="KW-0812">Transmembrane</keyword>
<evidence type="ECO:0000256" key="9">
    <source>
        <dbReference type="SAM" id="Phobius"/>
    </source>
</evidence>
<accession>A0A8S1AVF2</accession>
<dbReference type="PANTHER" id="PTHR23023">
    <property type="entry name" value="DIMETHYLANILINE MONOOXYGENASE"/>
    <property type="match status" value="1"/>
</dbReference>
<evidence type="ECO:0000256" key="6">
    <source>
        <dbReference type="ARBA" id="ARBA00023002"/>
    </source>
</evidence>
<dbReference type="GO" id="GO:0050661">
    <property type="term" value="F:NADP binding"/>
    <property type="evidence" value="ECO:0007669"/>
    <property type="project" value="InterPro"/>
</dbReference>
<dbReference type="Gene3D" id="3.50.50.60">
    <property type="entry name" value="FAD/NAD(P)-binding domain"/>
    <property type="match status" value="2"/>
</dbReference>
<dbReference type="EMBL" id="CADEBD010000344">
    <property type="protein sequence ID" value="CAB3248997.1"/>
    <property type="molecule type" value="Genomic_DNA"/>
</dbReference>
<keyword evidence="6 8" id="KW-0560">Oxidoreductase</keyword>
<keyword evidence="4 8" id="KW-0274">FAD</keyword>
<dbReference type="PRINTS" id="PR00370">
    <property type="entry name" value="FMOXYGENASE"/>
</dbReference>
<keyword evidence="3 8" id="KW-0285">Flavoprotein</keyword>
<name>A0A8S1AVF2_ARCPL</name>
<evidence type="ECO:0000313" key="11">
    <source>
        <dbReference type="Proteomes" id="UP000494256"/>
    </source>
</evidence>
<dbReference type="InterPro" id="IPR000960">
    <property type="entry name" value="Flavin_mOase"/>
</dbReference>
<keyword evidence="9" id="KW-1133">Transmembrane helix</keyword>
<protein>
    <recommendedName>
        <fullName evidence="8">Flavin-containing monooxygenase</fullName>
        <ecNumber evidence="8">1.-.-.-</ecNumber>
    </recommendedName>
</protein>